<reference evidence="2" key="2">
    <citation type="submission" date="2024-10" db="UniProtKB">
        <authorList>
            <consortium name="EnsemblProtists"/>
        </authorList>
    </citation>
    <scope>IDENTIFICATION</scope>
</reference>
<keyword evidence="1" id="KW-0732">Signal</keyword>
<dbReference type="PaxDb" id="2903-EOD19862"/>
<evidence type="ECO:0000313" key="3">
    <source>
        <dbReference type="Proteomes" id="UP000013827"/>
    </source>
</evidence>
<accession>A0A0D3J8M7</accession>
<name>A0A0D3J8M7_EMIH1</name>
<evidence type="ECO:0000313" key="2">
    <source>
        <dbReference type="EnsemblProtists" id="EOD19862"/>
    </source>
</evidence>
<dbReference type="RefSeq" id="XP_005772291.1">
    <property type="nucleotide sequence ID" value="XM_005772234.1"/>
</dbReference>
<feature type="signal peptide" evidence="1">
    <location>
        <begin position="1"/>
        <end position="20"/>
    </location>
</feature>
<dbReference type="Proteomes" id="UP000013827">
    <property type="component" value="Unassembled WGS sequence"/>
</dbReference>
<proteinExistence type="predicted"/>
<dbReference type="EnsemblProtists" id="EOD19862">
    <property type="protein sequence ID" value="EOD19862"/>
    <property type="gene ID" value="EMIHUDRAFT_424794"/>
</dbReference>
<keyword evidence="3" id="KW-1185">Reference proteome</keyword>
<dbReference type="AlphaFoldDB" id="A0A0D3J8M7"/>
<sequence length="162" mass="16846">MLALVASSHGLLLSPPPVVATQPAPAVVEWRMPLLLADSIDDFAEKEIARQAQIAAQKKAYQQKVAAQEAQAAAEAEAAQVAEAARLAKIAQAKADRAAKAEAAKLASAEAKAAKAAEAKTAVASSGGKKPKYEVQYVNKQAERIAEREANGEAKPSLGFGF</sequence>
<dbReference type="HOGENOM" id="CLU_1638518_0_0_1"/>
<reference evidence="3" key="1">
    <citation type="journal article" date="2013" name="Nature">
        <title>Pan genome of the phytoplankton Emiliania underpins its global distribution.</title>
        <authorList>
            <person name="Read B.A."/>
            <person name="Kegel J."/>
            <person name="Klute M.J."/>
            <person name="Kuo A."/>
            <person name="Lefebvre S.C."/>
            <person name="Maumus F."/>
            <person name="Mayer C."/>
            <person name="Miller J."/>
            <person name="Monier A."/>
            <person name="Salamov A."/>
            <person name="Young J."/>
            <person name="Aguilar M."/>
            <person name="Claverie J.M."/>
            <person name="Frickenhaus S."/>
            <person name="Gonzalez K."/>
            <person name="Herman E.K."/>
            <person name="Lin Y.C."/>
            <person name="Napier J."/>
            <person name="Ogata H."/>
            <person name="Sarno A.F."/>
            <person name="Shmutz J."/>
            <person name="Schroeder D."/>
            <person name="de Vargas C."/>
            <person name="Verret F."/>
            <person name="von Dassow P."/>
            <person name="Valentin K."/>
            <person name="Van de Peer Y."/>
            <person name="Wheeler G."/>
            <person name="Dacks J.B."/>
            <person name="Delwiche C.F."/>
            <person name="Dyhrman S.T."/>
            <person name="Glockner G."/>
            <person name="John U."/>
            <person name="Richards T."/>
            <person name="Worden A.Z."/>
            <person name="Zhang X."/>
            <person name="Grigoriev I.V."/>
            <person name="Allen A.E."/>
            <person name="Bidle K."/>
            <person name="Borodovsky M."/>
            <person name="Bowler C."/>
            <person name="Brownlee C."/>
            <person name="Cock J.M."/>
            <person name="Elias M."/>
            <person name="Gladyshev V.N."/>
            <person name="Groth M."/>
            <person name="Guda C."/>
            <person name="Hadaegh A."/>
            <person name="Iglesias-Rodriguez M.D."/>
            <person name="Jenkins J."/>
            <person name="Jones B.M."/>
            <person name="Lawson T."/>
            <person name="Leese F."/>
            <person name="Lindquist E."/>
            <person name="Lobanov A."/>
            <person name="Lomsadze A."/>
            <person name="Malik S.B."/>
            <person name="Marsh M.E."/>
            <person name="Mackinder L."/>
            <person name="Mock T."/>
            <person name="Mueller-Roeber B."/>
            <person name="Pagarete A."/>
            <person name="Parker M."/>
            <person name="Probert I."/>
            <person name="Quesneville H."/>
            <person name="Raines C."/>
            <person name="Rensing S.A."/>
            <person name="Riano-Pachon D.M."/>
            <person name="Richier S."/>
            <person name="Rokitta S."/>
            <person name="Shiraiwa Y."/>
            <person name="Soanes D.M."/>
            <person name="van der Giezen M."/>
            <person name="Wahlund T.M."/>
            <person name="Williams B."/>
            <person name="Wilson W."/>
            <person name="Wolfe G."/>
            <person name="Wurch L.L."/>
        </authorList>
    </citation>
    <scope>NUCLEOTIDE SEQUENCE</scope>
</reference>
<evidence type="ECO:0000256" key="1">
    <source>
        <dbReference type="SAM" id="SignalP"/>
    </source>
</evidence>
<dbReference type="GeneID" id="17265407"/>
<protein>
    <submittedName>
        <fullName evidence="2">Uncharacterized protein</fullName>
    </submittedName>
</protein>
<feature type="chain" id="PRO_5044291359" evidence="1">
    <location>
        <begin position="21"/>
        <end position="162"/>
    </location>
</feature>
<organism evidence="2 3">
    <name type="scientific">Emiliania huxleyi (strain CCMP1516)</name>
    <dbReference type="NCBI Taxonomy" id="280463"/>
    <lineage>
        <taxon>Eukaryota</taxon>
        <taxon>Haptista</taxon>
        <taxon>Haptophyta</taxon>
        <taxon>Prymnesiophyceae</taxon>
        <taxon>Isochrysidales</taxon>
        <taxon>Noelaerhabdaceae</taxon>
        <taxon>Emiliania</taxon>
    </lineage>
</organism>
<dbReference type="KEGG" id="ehx:EMIHUDRAFT_424794"/>